<dbReference type="GO" id="GO:0006071">
    <property type="term" value="P:glycerol metabolic process"/>
    <property type="evidence" value="ECO:0007669"/>
    <property type="project" value="UniProtKB-KW"/>
</dbReference>
<evidence type="ECO:0000259" key="7">
    <source>
        <dbReference type="PROSITE" id="PS51704"/>
    </source>
</evidence>
<evidence type="ECO:0000256" key="4">
    <source>
        <dbReference type="ARBA" id="ARBA00022798"/>
    </source>
</evidence>
<keyword evidence="3" id="KW-0732">Signal</keyword>
<evidence type="ECO:0000313" key="8">
    <source>
        <dbReference type="EMBL" id="KAF1936400.1"/>
    </source>
</evidence>
<dbReference type="OrthoDB" id="1058301at2759"/>
<comment type="similarity">
    <text evidence="1">Belongs to the glycerophosphoryl diester phosphodiesterase family.</text>
</comment>
<comment type="catalytic activity">
    <reaction evidence="6">
        <text>a sn-glycero-3-phosphodiester + H2O = an alcohol + sn-glycerol 3-phosphate + H(+)</text>
        <dbReference type="Rhea" id="RHEA:12969"/>
        <dbReference type="ChEBI" id="CHEBI:15377"/>
        <dbReference type="ChEBI" id="CHEBI:15378"/>
        <dbReference type="ChEBI" id="CHEBI:30879"/>
        <dbReference type="ChEBI" id="CHEBI:57597"/>
        <dbReference type="ChEBI" id="CHEBI:83408"/>
        <dbReference type="EC" id="3.1.4.46"/>
    </reaction>
</comment>
<dbReference type="GO" id="GO:0008889">
    <property type="term" value="F:glycerophosphodiester phosphodiesterase activity"/>
    <property type="evidence" value="ECO:0007669"/>
    <property type="project" value="UniProtKB-EC"/>
</dbReference>
<protein>
    <recommendedName>
        <fullName evidence="2">glycerophosphodiester phosphodiesterase</fullName>
        <ecNumber evidence="2">3.1.4.46</ecNumber>
    </recommendedName>
</protein>
<dbReference type="GO" id="GO:0006629">
    <property type="term" value="P:lipid metabolic process"/>
    <property type="evidence" value="ECO:0007669"/>
    <property type="project" value="InterPro"/>
</dbReference>
<dbReference type="Gene3D" id="3.20.20.190">
    <property type="entry name" value="Phosphatidylinositol (PI) phosphodiesterase"/>
    <property type="match status" value="1"/>
</dbReference>
<dbReference type="Proteomes" id="UP000800038">
    <property type="component" value="Unassembled WGS sequence"/>
</dbReference>
<accession>A0A6A5S9V0</accession>
<dbReference type="EC" id="3.1.4.46" evidence="2"/>
<evidence type="ECO:0000256" key="6">
    <source>
        <dbReference type="ARBA" id="ARBA00047512"/>
    </source>
</evidence>
<keyword evidence="9" id="KW-1185">Reference proteome</keyword>
<dbReference type="EMBL" id="ML976191">
    <property type="protein sequence ID" value="KAF1936400.1"/>
    <property type="molecule type" value="Genomic_DNA"/>
</dbReference>
<name>A0A6A5S9V0_9PLEO</name>
<keyword evidence="4" id="KW-0319">Glycerol metabolism</keyword>
<dbReference type="PANTHER" id="PTHR43620">
    <property type="entry name" value="GLYCEROPHOSPHORYL DIESTER PHOSPHODIESTERASE"/>
    <property type="match status" value="1"/>
</dbReference>
<evidence type="ECO:0000256" key="2">
    <source>
        <dbReference type="ARBA" id="ARBA00012247"/>
    </source>
</evidence>
<dbReference type="AlphaFoldDB" id="A0A6A5S9V0"/>
<feature type="domain" description="GP-PDE" evidence="7">
    <location>
        <begin position="22"/>
        <end position="350"/>
    </location>
</feature>
<dbReference type="SUPFAM" id="SSF51695">
    <property type="entry name" value="PLC-like phosphodiesterases"/>
    <property type="match status" value="1"/>
</dbReference>
<evidence type="ECO:0000313" key="9">
    <source>
        <dbReference type="Proteomes" id="UP000800038"/>
    </source>
</evidence>
<sequence>MTDGPLKEKLQSCENKPVSITGFTIGHRGGGTLQFPEETVQSEDAGARMGAGILECDVAFTGDRGLVCRHDLCDLHTTTNILLKPELAKKCTVPFTPANATAPAKALCCTSDITIAEFGTLCGKQDGFNASALTPQDYQHGTPDWRTELYDSCGKLLTLNQYIDLVESYPGYRNFTPELKTPPPQVPMPFKGYTQQQYAQDFVEAFRNKSIDPSRIWPQSFLYDDVVFWLQHDHQFGAQAIYLQEFDSPEDIAAGMKNLSIARAAGVNIIGPALPMLVTIGGPNNDTIVPSDYARAIKANGMDIIAWTFERSGPLATVKSRKEYYFGTIANITHYDGQYYELLDVLVHQIGIKGLFTDWAATVTYFANCFGLKGPVGGSYT</sequence>
<gene>
    <name evidence="8" type="ORF">EJ02DRAFT_448084</name>
</gene>
<evidence type="ECO:0000256" key="5">
    <source>
        <dbReference type="ARBA" id="ARBA00022801"/>
    </source>
</evidence>
<dbReference type="InterPro" id="IPR017946">
    <property type="entry name" value="PLC-like_Pdiesterase_TIM-brl"/>
</dbReference>
<reference evidence="8" key="1">
    <citation type="journal article" date="2020" name="Stud. Mycol.">
        <title>101 Dothideomycetes genomes: a test case for predicting lifestyles and emergence of pathogens.</title>
        <authorList>
            <person name="Haridas S."/>
            <person name="Albert R."/>
            <person name="Binder M."/>
            <person name="Bloem J."/>
            <person name="Labutti K."/>
            <person name="Salamov A."/>
            <person name="Andreopoulos B."/>
            <person name="Baker S."/>
            <person name="Barry K."/>
            <person name="Bills G."/>
            <person name="Bluhm B."/>
            <person name="Cannon C."/>
            <person name="Castanera R."/>
            <person name="Culley D."/>
            <person name="Daum C."/>
            <person name="Ezra D."/>
            <person name="Gonzalez J."/>
            <person name="Henrissat B."/>
            <person name="Kuo A."/>
            <person name="Liang C."/>
            <person name="Lipzen A."/>
            <person name="Lutzoni F."/>
            <person name="Magnuson J."/>
            <person name="Mondo S."/>
            <person name="Nolan M."/>
            <person name="Ohm R."/>
            <person name="Pangilinan J."/>
            <person name="Park H.-J."/>
            <person name="Ramirez L."/>
            <person name="Alfaro M."/>
            <person name="Sun H."/>
            <person name="Tritt A."/>
            <person name="Yoshinaga Y."/>
            <person name="Zwiers L.-H."/>
            <person name="Turgeon B."/>
            <person name="Goodwin S."/>
            <person name="Spatafora J."/>
            <person name="Crous P."/>
            <person name="Grigoriev I."/>
        </authorList>
    </citation>
    <scope>NUCLEOTIDE SEQUENCE</scope>
    <source>
        <strain evidence="8">CBS 161.51</strain>
    </source>
</reference>
<dbReference type="PANTHER" id="PTHR43620:SF7">
    <property type="entry name" value="GLYCEROPHOSPHODIESTER PHOSPHODIESTERASE GDPD5-RELATED"/>
    <property type="match status" value="1"/>
</dbReference>
<organism evidence="8 9">
    <name type="scientific">Clathrospora elynae</name>
    <dbReference type="NCBI Taxonomy" id="706981"/>
    <lineage>
        <taxon>Eukaryota</taxon>
        <taxon>Fungi</taxon>
        <taxon>Dikarya</taxon>
        <taxon>Ascomycota</taxon>
        <taxon>Pezizomycotina</taxon>
        <taxon>Dothideomycetes</taxon>
        <taxon>Pleosporomycetidae</taxon>
        <taxon>Pleosporales</taxon>
        <taxon>Diademaceae</taxon>
        <taxon>Clathrospora</taxon>
    </lineage>
</organism>
<dbReference type="InterPro" id="IPR030395">
    <property type="entry name" value="GP_PDE_dom"/>
</dbReference>
<dbReference type="Pfam" id="PF03009">
    <property type="entry name" value="GDPD"/>
    <property type="match status" value="1"/>
</dbReference>
<keyword evidence="5" id="KW-0378">Hydrolase</keyword>
<evidence type="ECO:0000256" key="1">
    <source>
        <dbReference type="ARBA" id="ARBA00007277"/>
    </source>
</evidence>
<proteinExistence type="inferred from homology"/>
<evidence type="ECO:0000256" key="3">
    <source>
        <dbReference type="ARBA" id="ARBA00022729"/>
    </source>
</evidence>
<dbReference type="PROSITE" id="PS51704">
    <property type="entry name" value="GP_PDE"/>
    <property type="match status" value="1"/>
</dbReference>